<reference evidence="4" key="1">
    <citation type="journal article" date="2019" name="Int. J. Syst. Evol. Microbiol.">
        <title>The Global Catalogue of Microorganisms (GCM) 10K type strain sequencing project: providing services to taxonomists for standard genome sequencing and annotation.</title>
        <authorList>
            <consortium name="The Broad Institute Genomics Platform"/>
            <consortium name="The Broad Institute Genome Sequencing Center for Infectious Disease"/>
            <person name="Wu L."/>
            <person name="Ma J."/>
        </authorList>
    </citation>
    <scope>NUCLEOTIDE SEQUENCE [LARGE SCALE GENOMIC DNA]</scope>
    <source>
        <strain evidence="4">DT28</strain>
    </source>
</reference>
<comment type="caution">
    <text evidence="3">The sequence shown here is derived from an EMBL/GenBank/DDBJ whole genome shotgun (WGS) entry which is preliminary data.</text>
</comment>
<gene>
    <name evidence="3" type="ORF">ACFO3I_15175</name>
</gene>
<dbReference type="RefSeq" id="WP_377335341.1">
    <property type="nucleotide sequence ID" value="NZ_JBHSGB010000014.1"/>
</dbReference>
<dbReference type="Pfam" id="PF02525">
    <property type="entry name" value="Flavodoxin_2"/>
    <property type="match status" value="1"/>
</dbReference>
<feature type="domain" description="Flavodoxin-like fold" evidence="2">
    <location>
        <begin position="4"/>
        <end position="169"/>
    </location>
</feature>
<keyword evidence="4" id="KW-1185">Reference proteome</keyword>
<evidence type="ECO:0000313" key="3">
    <source>
        <dbReference type="EMBL" id="MFC4656357.1"/>
    </source>
</evidence>
<proteinExistence type="predicted"/>
<keyword evidence="1" id="KW-0560">Oxidoreductase</keyword>
<protein>
    <submittedName>
        <fullName evidence="3">NAD(P)H-dependent oxidoreductase</fullName>
    </submittedName>
</protein>
<dbReference type="Gene3D" id="3.40.50.360">
    <property type="match status" value="1"/>
</dbReference>
<evidence type="ECO:0000256" key="1">
    <source>
        <dbReference type="ARBA" id="ARBA00023002"/>
    </source>
</evidence>
<dbReference type="PANTHER" id="PTHR47307">
    <property type="entry name" value="GLUTATHIONE-REGULATED POTASSIUM-EFFLUX SYSTEM ANCILLARY PROTEIN KEFG"/>
    <property type="match status" value="1"/>
</dbReference>
<evidence type="ECO:0000313" key="4">
    <source>
        <dbReference type="Proteomes" id="UP001595962"/>
    </source>
</evidence>
<dbReference type="EMBL" id="JBHSGB010000014">
    <property type="protein sequence ID" value="MFC4656357.1"/>
    <property type="molecule type" value="Genomic_DNA"/>
</dbReference>
<dbReference type="InterPro" id="IPR003680">
    <property type="entry name" value="Flavodoxin_fold"/>
</dbReference>
<sequence>MISLLYAHPYSLHAREDQLLLNAVQNWPGLELRDLYQLYPDFYIDVATEQKMLSHSSAVVLHYPLQWGLPPALLVQYLHKVFVKGWAFSGDTAGASAGAMQGKGFWLVSQAVGKEKDPDCCDPKSLYKPLHQLADACGMVWQQPLLLPVLNDATSATQAAEQYRSGLQQLALTSQTERS</sequence>
<organism evidence="3 4">
    <name type="scientific">Rheinheimera marina</name>
    <dbReference type="NCBI Taxonomy" id="1774958"/>
    <lineage>
        <taxon>Bacteria</taxon>
        <taxon>Pseudomonadati</taxon>
        <taxon>Pseudomonadota</taxon>
        <taxon>Gammaproteobacteria</taxon>
        <taxon>Chromatiales</taxon>
        <taxon>Chromatiaceae</taxon>
        <taxon>Rheinheimera</taxon>
    </lineage>
</organism>
<dbReference type="InterPro" id="IPR046980">
    <property type="entry name" value="KefG/KefF"/>
</dbReference>
<dbReference type="PANTHER" id="PTHR47307:SF2">
    <property type="entry name" value="GLUTATHIONE-REGULATED POTASSIUM-EFFLUX SYSTEM ANCILLARY PROTEIN KEFF"/>
    <property type="match status" value="1"/>
</dbReference>
<accession>A0ABV9JQ10</accession>
<evidence type="ECO:0000259" key="2">
    <source>
        <dbReference type="Pfam" id="PF02525"/>
    </source>
</evidence>
<dbReference type="InterPro" id="IPR029039">
    <property type="entry name" value="Flavoprotein-like_sf"/>
</dbReference>
<dbReference type="Proteomes" id="UP001595962">
    <property type="component" value="Unassembled WGS sequence"/>
</dbReference>
<dbReference type="SUPFAM" id="SSF52218">
    <property type="entry name" value="Flavoproteins"/>
    <property type="match status" value="1"/>
</dbReference>
<name>A0ABV9JQ10_9GAMM</name>